<feature type="compositionally biased region" description="Basic and acidic residues" evidence="28">
    <location>
        <begin position="22"/>
        <end position="31"/>
    </location>
</feature>
<dbReference type="PROSITE" id="PS50093">
    <property type="entry name" value="PKD"/>
    <property type="match status" value="1"/>
</dbReference>
<dbReference type="InterPro" id="IPR013697">
    <property type="entry name" value="DNA_pol_e_suA_C"/>
</dbReference>
<feature type="domain" description="GAIN-B" evidence="32">
    <location>
        <begin position="4100"/>
        <end position="4221"/>
    </location>
</feature>
<dbReference type="InterPro" id="IPR057244">
    <property type="entry name" value="GAIN_B"/>
</dbReference>
<evidence type="ECO:0000256" key="9">
    <source>
        <dbReference type="ARBA" id="ARBA00022692"/>
    </source>
</evidence>
<dbReference type="CDD" id="cd05535">
    <property type="entry name" value="POLBc_epsilon"/>
    <property type="match status" value="1"/>
</dbReference>
<dbReference type="Gene3D" id="1.20.120.350">
    <property type="entry name" value="Voltage-gated potassium channels. Chain C"/>
    <property type="match status" value="1"/>
</dbReference>
<keyword evidence="21 29" id="KW-0472">Membrane</keyword>
<evidence type="ECO:0000256" key="1">
    <source>
        <dbReference type="ARBA" id="ARBA00004123"/>
    </source>
</evidence>
<dbReference type="SMART" id="SM00308">
    <property type="entry name" value="LH2"/>
    <property type="match status" value="1"/>
</dbReference>
<keyword evidence="6" id="KW-1003">Cell membrane</keyword>
<dbReference type="PANTHER" id="PTHR10670">
    <property type="entry name" value="DNA POLYMERASE EPSILON CATALYTIC SUBUNIT A"/>
    <property type="match status" value="1"/>
</dbReference>
<dbReference type="PROSITE" id="PS51212">
    <property type="entry name" value="WSC"/>
    <property type="match status" value="1"/>
</dbReference>
<keyword evidence="7" id="KW-0004">4Fe-4S</keyword>
<dbReference type="InterPro" id="IPR036397">
    <property type="entry name" value="RNaseH_sf"/>
</dbReference>
<proteinExistence type="inferred from homology"/>
<evidence type="ECO:0000256" key="25">
    <source>
        <dbReference type="ARBA" id="ARBA00023273"/>
    </source>
</evidence>
<dbReference type="InterPro" id="IPR002889">
    <property type="entry name" value="WSC_carb-bd"/>
</dbReference>
<dbReference type="Gene3D" id="2.60.40.10">
    <property type="entry name" value="Immunoglobulins"/>
    <property type="match status" value="1"/>
</dbReference>
<evidence type="ECO:0000256" key="21">
    <source>
        <dbReference type="ARBA" id="ARBA00023136"/>
    </source>
</evidence>
<comment type="similarity">
    <text evidence="4">Belongs to the polycystin family.</text>
</comment>
<dbReference type="GO" id="GO:0006287">
    <property type="term" value="P:base-excision repair, gap-filling"/>
    <property type="evidence" value="ECO:0007669"/>
    <property type="project" value="TreeGrafter"/>
</dbReference>
<keyword evidence="12" id="KW-0479">Metal-binding</keyword>
<dbReference type="Gene3D" id="3.30.420.10">
    <property type="entry name" value="Ribonuclease H-like superfamily/Ribonuclease H"/>
    <property type="match status" value="1"/>
</dbReference>
<feature type="transmembrane region" description="Helical" evidence="29">
    <location>
        <begin position="4442"/>
        <end position="4463"/>
    </location>
</feature>
<dbReference type="InterPro" id="IPR023211">
    <property type="entry name" value="DNA_pol_palm_dom_sf"/>
</dbReference>
<dbReference type="GO" id="GO:0000166">
    <property type="term" value="F:nucleotide binding"/>
    <property type="evidence" value="ECO:0007669"/>
    <property type="project" value="InterPro"/>
</dbReference>
<evidence type="ECO:0000256" key="12">
    <source>
        <dbReference type="ARBA" id="ARBA00022723"/>
    </source>
</evidence>
<feature type="transmembrane region" description="Helical" evidence="29">
    <location>
        <begin position="4697"/>
        <end position="4719"/>
    </location>
</feature>
<dbReference type="InterPro" id="IPR043502">
    <property type="entry name" value="DNA/RNA_pol_sf"/>
</dbReference>
<evidence type="ECO:0000256" key="29">
    <source>
        <dbReference type="SAM" id="Phobius"/>
    </source>
</evidence>
<dbReference type="Gene3D" id="1.10.132.60">
    <property type="entry name" value="DNA polymerase family B, C-terminal domain"/>
    <property type="match status" value="1"/>
</dbReference>
<feature type="domain" description="PKD" evidence="30">
    <location>
        <begin position="2839"/>
        <end position="2888"/>
    </location>
</feature>
<dbReference type="Gene3D" id="1.10.287.690">
    <property type="entry name" value="Helix hairpin bin"/>
    <property type="match status" value="1"/>
</dbReference>
<dbReference type="Pfam" id="PF01822">
    <property type="entry name" value="WSC"/>
    <property type="match status" value="1"/>
</dbReference>
<evidence type="ECO:0000259" key="33">
    <source>
        <dbReference type="PROSITE" id="PS51212"/>
    </source>
</evidence>
<dbReference type="SUPFAM" id="SSF49723">
    <property type="entry name" value="Lipase/lipooxygenase domain (PLAT/LH2 domain)"/>
    <property type="match status" value="1"/>
</dbReference>
<feature type="transmembrane region" description="Helical" evidence="29">
    <location>
        <begin position="4606"/>
        <end position="4633"/>
    </location>
</feature>
<dbReference type="InterPro" id="IPR055191">
    <property type="entry name" value="POL2_thumb"/>
</dbReference>
<dbReference type="InterPro" id="IPR003915">
    <property type="entry name" value="PKD_2"/>
</dbReference>
<dbReference type="Pfam" id="PF03104">
    <property type="entry name" value="DNA_pol_B_exo1"/>
    <property type="match status" value="1"/>
</dbReference>
<dbReference type="SUPFAM" id="SSF56672">
    <property type="entry name" value="DNA/RNA polymerases"/>
    <property type="match status" value="1"/>
</dbReference>
<name>A0AAV6UKY6_9ARAC</name>
<comment type="caution">
    <text evidence="27">Lacks conserved residue(s) required for the propagation of feature annotation.</text>
</comment>
<dbReference type="PROSITE" id="PS50095">
    <property type="entry name" value="PLAT"/>
    <property type="match status" value="1"/>
</dbReference>
<feature type="transmembrane region" description="Helical" evidence="29">
    <location>
        <begin position="5150"/>
        <end position="5176"/>
    </location>
</feature>
<evidence type="ECO:0000256" key="26">
    <source>
        <dbReference type="PIRSR" id="PIRSR603915-2"/>
    </source>
</evidence>
<keyword evidence="16 29" id="KW-1133">Transmembrane helix</keyword>
<evidence type="ECO:0000256" key="4">
    <source>
        <dbReference type="ARBA" id="ARBA00007200"/>
    </source>
</evidence>
<feature type="transmembrane region" description="Helical" evidence="29">
    <location>
        <begin position="4235"/>
        <end position="4255"/>
    </location>
</feature>
<dbReference type="GO" id="GO:0008622">
    <property type="term" value="C:epsilon DNA polymerase complex"/>
    <property type="evidence" value="ECO:0007669"/>
    <property type="project" value="InterPro"/>
</dbReference>
<dbReference type="Pfam" id="PF08490">
    <property type="entry name" value="DUF1744"/>
    <property type="match status" value="1"/>
</dbReference>
<dbReference type="InterPro" id="IPR027359">
    <property type="entry name" value="Volt_channel_dom_sf"/>
</dbReference>
<dbReference type="InterPro" id="IPR000601">
    <property type="entry name" value="PKD_dom"/>
</dbReference>
<evidence type="ECO:0000259" key="31">
    <source>
        <dbReference type="PROSITE" id="PS50095"/>
    </source>
</evidence>
<evidence type="ECO:0000256" key="16">
    <source>
        <dbReference type="ARBA" id="ARBA00022989"/>
    </source>
</evidence>
<evidence type="ECO:0000256" key="5">
    <source>
        <dbReference type="ARBA" id="ARBA00012417"/>
    </source>
</evidence>
<keyword evidence="23" id="KW-0325">Glycoprotein</keyword>
<dbReference type="Gene3D" id="1.10.287.70">
    <property type="match status" value="1"/>
</dbReference>
<dbReference type="InterPro" id="IPR006172">
    <property type="entry name" value="DNA-dir_DNA_pol_B"/>
</dbReference>
<dbReference type="Pfam" id="PF22912">
    <property type="entry name" value="zf-DPOE"/>
    <property type="match status" value="1"/>
</dbReference>
<evidence type="ECO:0000313" key="35">
    <source>
        <dbReference type="Proteomes" id="UP000827092"/>
    </source>
</evidence>
<dbReference type="SMART" id="SM00321">
    <property type="entry name" value="WSC"/>
    <property type="match status" value="1"/>
</dbReference>
<dbReference type="InterPro" id="IPR046791">
    <property type="entry name" value="Polycystin_dom"/>
</dbReference>
<evidence type="ECO:0000256" key="22">
    <source>
        <dbReference type="ARBA" id="ARBA00023157"/>
    </source>
</evidence>
<evidence type="ECO:0000256" key="8">
    <source>
        <dbReference type="ARBA" id="ARBA00022679"/>
    </source>
</evidence>
<evidence type="ECO:0000256" key="3">
    <source>
        <dbReference type="ARBA" id="ARBA00005755"/>
    </source>
</evidence>
<evidence type="ECO:0000256" key="7">
    <source>
        <dbReference type="ARBA" id="ARBA00022485"/>
    </source>
</evidence>
<dbReference type="FunFam" id="3.90.1600.10:FF:000006">
    <property type="entry name" value="DNA polymerase epsilon catalytic subunit"/>
    <property type="match status" value="1"/>
</dbReference>
<dbReference type="GO" id="GO:0008310">
    <property type="term" value="F:single-stranded DNA 3'-5' DNA exonuclease activity"/>
    <property type="evidence" value="ECO:0007669"/>
    <property type="project" value="TreeGrafter"/>
</dbReference>
<dbReference type="InterPro" id="IPR035986">
    <property type="entry name" value="PKD_dom_sf"/>
</dbReference>
<evidence type="ECO:0000256" key="6">
    <source>
        <dbReference type="ARBA" id="ARBA00022475"/>
    </source>
</evidence>
<keyword evidence="24" id="KW-0539">Nucleus</keyword>
<dbReference type="Pfam" id="PF01477">
    <property type="entry name" value="PLAT"/>
    <property type="match status" value="1"/>
</dbReference>
<dbReference type="GO" id="GO:0051539">
    <property type="term" value="F:4 iron, 4 sulfur cluster binding"/>
    <property type="evidence" value="ECO:0007669"/>
    <property type="project" value="UniProtKB-KW"/>
</dbReference>
<keyword evidence="11" id="KW-0235">DNA replication</keyword>
<keyword evidence="17" id="KW-0408">Iron</keyword>
<dbReference type="EC" id="2.7.7.7" evidence="5"/>
<dbReference type="Pfam" id="PF02010">
    <property type="entry name" value="REJ"/>
    <property type="match status" value="1"/>
</dbReference>
<comment type="caution">
    <text evidence="34">The sequence shown here is derived from an EMBL/GenBank/DDBJ whole genome shotgun (WGS) entry which is preliminary data.</text>
</comment>
<dbReference type="SMART" id="SM00303">
    <property type="entry name" value="GPS"/>
    <property type="match status" value="1"/>
</dbReference>
<dbReference type="GO" id="GO:0005509">
    <property type="term" value="F:calcium ion binding"/>
    <property type="evidence" value="ECO:0007669"/>
    <property type="project" value="InterPro"/>
</dbReference>
<dbReference type="SMART" id="SM00486">
    <property type="entry name" value="POLBc"/>
    <property type="match status" value="1"/>
</dbReference>
<evidence type="ECO:0000256" key="20">
    <source>
        <dbReference type="ARBA" id="ARBA00023125"/>
    </source>
</evidence>
<keyword evidence="10" id="KW-0548">Nucleotidyltransferase</keyword>
<dbReference type="Proteomes" id="UP000827092">
    <property type="component" value="Unassembled WGS sequence"/>
</dbReference>
<evidence type="ECO:0000256" key="14">
    <source>
        <dbReference type="ARBA" id="ARBA00022833"/>
    </source>
</evidence>
<dbReference type="SMART" id="SM01159">
    <property type="entry name" value="DUF1744"/>
    <property type="match status" value="1"/>
</dbReference>
<evidence type="ECO:0000256" key="13">
    <source>
        <dbReference type="ARBA" id="ARBA00022771"/>
    </source>
</evidence>
<feature type="domain" description="WSC" evidence="33">
    <location>
        <begin position="2236"/>
        <end position="2337"/>
    </location>
</feature>
<evidence type="ECO:0000256" key="2">
    <source>
        <dbReference type="ARBA" id="ARBA00004272"/>
    </source>
</evidence>
<dbReference type="Gene3D" id="2.60.60.20">
    <property type="entry name" value="PLAT/LH2 domain"/>
    <property type="match status" value="1"/>
</dbReference>
<feature type="transmembrane region" description="Helical" evidence="29">
    <location>
        <begin position="4571"/>
        <end position="4594"/>
    </location>
</feature>
<feature type="region of interest" description="Disordered" evidence="28">
    <location>
        <begin position="1187"/>
        <end position="1220"/>
    </location>
</feature>
<keyword evidence="8" id="KW-0808">Transferase</keyword>
<feature type="region of interest" description="Disordered" evidence="28">
    <location>
        <begin position="1"/>
        <end position="31"/>
    </location>
</feature>
<dbReference type="FunFam" id="3.30.420.10:FF:000010">
    <property type="entry name" value="DNA polymerase epsilon catalytic subunit"/>
    <property type="match status" value="1"/>
</dbReference>
<sequence length="5301" mass="601223">MVLMNSGKYKADPLRSGGGESSKNEDTSERRLQQSLFNDEIDAKFGFERYKESAERKAWLYNMHSTEILDDETKRLVSAVDYYFIEDDGARFKATLPYKPYFYVSTVPGAEQEVASHLTRKFSGLISKVEIVQKENLDLPNHLSGLKGKFVKLLFSTTTDLNKVKKEVMPYVRKNKEKQKNKLSFNEVIKNKYDPSASKKQFDYSDSIIDIREHDVPFHIRVSIDLKIFVGHWYFVRGRGNHPPEIKLCEELLQPADLTVLAYDIETTKLPLKFPDVSIDQIMMISYMIDGQGFLITNKEIVSSDVEDFEYTPKPEFEGNFTVFNEENEEKLIQKFFDHILEVKPLVFVTYNGDNFDFKFVEARAAVYELNMLKEIGFAPNREGYYLSRPCAHLDALHWVRRDSYLPVGSQNLKAVAKAKLRYDPVELDPEDMCRMASEQPQILASYSVSDAVATYYLYMKYVHPFIFALCTIIPMEPDEVLRKGSGTLCESLLMVQAYHANIIFPNKQETILNKQTENGQVLDQETYVGGHVESLEAGVFRANLPCRFRLVPEALQKLMGDVGRTIQHAIVEEEGVPIEEVTNLQEVTDEIVGKLKKLYDCPLRLENPIIYHLDVGAMYPNIILTNRLQPSAMVDETTCAACDFNKPGAQCRRIMPWTWRGEIMPASRGEFQRIQQQLETESFPNPTPGGKPIPFHELSKEEQCAIEKKRLSEYCRKAYKKTHVTKIEVRESTICQQENSFYVDTVRAFRDRRYEFKGLLKVAKKKVAEAVAKGDASAIKSSKTLEVLYDSLQLAHKCILNSFYGYVMRRGARWYSMEMAGIVCHTGAGIITKAREIVEQIGRPLELDTDGIWCILPSSFPENFVIKTTNAKKPKLHISYPGAMLNVMVKDHNTNDQYHELVDKENHKYEIRKENSIFFEVDGPYLAMVLPASKEEGKKLKKRYAVFNFDGSLAELKGFEVKRRGELQLIKIFQSSVFEAFLKGNTLVECYAAVAKVADYWLDVLHTKAANMPDKELFDLISENRSMSRKLEEYGAQKSTSISTAKRLSEFLGDQMVKDAGLSCRFIISKKPEGSPVTERAIPLAIFQSEPSVKKHYLRKWLKSPGLFDFDIRTILDWEYYIERFSSAVQKIITIPAALQQVPNPVPRVAHPDWLHKRLLEKNDSLKQKKITEIFSHKEKVFDEPSTDIEDHCRPSTSTSGPNLPVCHKRKASSDAKNNRLAKKRNILSDEELGKTWLEYLGPPPPMGKTKEEITTWLIYQKKKWAFQIQQRKAKSIDRGGNLPAQAPTTSSSKTYTGIGQFLRKAKRTILDSPWQIIQVAETGKLGIYKLWVLIDNDLHNIKLNIPRIFYVNQHIPKQGESTLWKKVNRTLPRSHTTFHLYEYTIEEEVYQQHCNDILAELSLPHVEGVYETQVSLTFRALIELGCVCSVNRKFVKHYASSDVDIYNLRHLEFKTLAMHNYLEAQSLKLLYLYQHTCGQKSIYGFFFPPAKKAAVFVLDTVKTNQMPNLLNVFNSERQAKLESGTDVGLLPETDYTFEIYVEKDVRLVYKGLQKHLTTYKDEKRGPTAIVIQSSISSQDMCSLMPSFSEFPIISIHTQDSDTLYQVMDWQRVGSKTMMRHFMNVESAISVLLEQCRYFHIPIGNLPQDASLFGSDVLFARHLQKQNFVLWCSATERPDLGGKEADDNRLLAESENVLAEVNNSDVYPSVCVELLIEGMAVITMLQAQNLIEIEGTSSSIAFDSGTSTSLADMMSGNATLNAGVYDESALCAGAFRVLRTMVAGWVKDVFQYQNVFADNQIVNFYRWLRCPQSLLYEPAIKQILNNLMKKMFAQILHEYQKLGAVVIYASYNRIILSTKRKTVEDALAYTEYVNGCLQGKEIFHGLQMELTACWEYLLWLDTANYGGIKVKLDSPNQQEAENESESLGEEDKENDKRVLTLCFHIAKFLPKVAAIDDNFYNVVSDFLQEAYSFYMESGEDIINPPNPSQMPVPDEDSDDNPTALTKYVRCNLAHKLYILVEKIKKKLPSNIGRDGKNVFPDLPGSYLKMTNPSLEFTKAVCKVLSLDKNLEDVTMKVRRDLLRIVGVKEFAEEAEWKDPCLSFVLTEVICKVCSTCNNIDLCREEYVINEATGIPVWLCSICKSPYDSKEIESMMIECIHRKSMAHVLQDLQCVKCKMIKERNMTQYCSCAGKFNTLLPLDDLGQTLKTFQNIAEHFQMNKLKDIVVWVAKMNPQLKFARCKGDPLCMHQNHDSSEFRVSAGGYFTDNLTQDLCKQLCADQKFLYVGLVLGEYCLCGNSTDDFNETELSSCDVSCSGNPDEVCGSNDTNLFYTMEAAFIGTVDNITIGVEDSIFFTDEPVKFDLVVLATTNVEASIKFGDGTIHTFIEEPYVIEKYYRVPGKYIVQAIVKDVTEVHPPIFDETEIAIEVKDTTFEVTCPKVVKPEKESNCSVFVTSGTFLTMNYKMDEEDPLDYEFADPFYISVGMPVPPTVEESSRINISQTKIHLKYATFTIKGRLIGFEYYVKDAGKFDLLVLTPTCESGKYCAETSECSSTCNEDNTKNCQEDKALCSLISQCVNDDSPSSCTGEKPSDDIKYTIKHSFPVEESKSGYKYFSIPGKNELEVLPGDIIGFETDGTSSLWCRNSTEAEISDGTEDFGDDVAIGVRHFLKAIVTEPVNITLRYTYNLTGNYSVSATITDLSSGYTETTYLPVQIPISNATIEIDKVNIIVGKEVSACIKANGSNFDVLWDYFESNEKEYFDDPFPMEGIFKNITCSASGSFVLSANLSNLWNSELVSTEFQCFAPISRNWTLSSDSPKSTPPGSISFDLQFDGKILPGFSSYVVDFGDGSFQDETKISKENSKFSHDYKTEGNFSVSVNISNPVDSEIFELSIRIFEKMGELSVISFFVKDGVYPEDKTQLKGFEKIDAPVGSTIYFENTITGEVTSFQMEVSDGSFSDSYSDPIISYSFTKLGQWSISFEAENSHLDEKSNIVHLDIRILPDISDFDFVSDTTLTEVDTEVSFKIAIPFLDPFSCIIFYGGDSGRKLAFGNRMVCTLFYPEGQFKFIEMMPEPPSPRKRRETIEAQWIDPLTISILYSYAFGGELPASVEMFNSVSKRRKEILITVLDGDYPTPLVWIDINSTVIETPVECHRGYDCRYETTAIFRSNASYLASHKWSAFQITPEGLEEEVDLSGLKTYNCSAIRIVKRTLDIGLYRMKYTLTVYAEEHQESNNTETIVEDAEFYEDYYYRAHKTDDEDEEVDYSTMYQNLTILGQRTVFSFLRIIPTPLVPMMIKGGASYLVRGFDQTVNLEPTLYTEDPDFPEEKNFDVTWFCLRTDLDESLKKSGEYYYEPENPSSPITDRSTIKEEEYDGGCFGKGPGLVDIASGDFELKINSFWSDIATYKIIAVIKKGKKITESSITIEVTEGSPPSLRIMCDKRSACFPHPNGLFINTNTWVPLRVECMENCSDLNSQYEWKIFASDLKTRDQKEIENIDKHVIIDSDRMGINQSLYLENPAVNMYSVEVSRTGSDDETLKGLSSLFLLVNHAPKNGKCRLNPQSGFALLDVFTVEFSDWEDEDGHEITDYSIYVKYGNETARLSYGMKNKVPVVLPYGGLEVLCSVEDELGAVTMLSSSNMTTILPSEEEFKEYENNRFFEKCLAEGQMALASQIIIAKNSVIMEYKKRSNRGDFDDVSEAAVNSKWDEYLDLDGVDSSAFTSQARDEIVEMLREDLEKQMNEEAKLKNQELTRLLRLPMEALPDAEVFGGALSAVADNGPTDLSAKLKIMTGIESMFDIINKTEVPHPEAKKVVFSQFGNLADAIAGSLAESNIAGNYVPLELRQIEEELDYNATEPNPFIMYVEGNREEVQQNLRERAVEAAKGEQMAETKGMVKKLKEMVSAIQMSAMEEVMVGSEPFHASSKSGFQMSILKDYASNLSGAIIEQGGASVVLPDLCKLLSEDNCKENDLAVGVQSIRWTQPLESYGIESSKLSENSNVVQVEITPREGNTTIAIENSTEPFRICLPVSNNPESNMKYIVPSFTRADDILVYHTLPIDSPGLSATVKIKPDDASAPLIVLCSYGGVPSLGDYDYIAKLNDIPSSKGVYSLFIGSNIITESGKNLSVGIGHAANSTDLKLIFDNPGKHNLSVVNMTNYFSTNYSIEISLSGCYYFSESEEKWSTNGCQVVESKPDSTCCDCNHLTSFGGGFIIAPNNIDFSYVFAHTDFKTNVTIYATLIVIFAVFILLLIFARWKDRKDLQKLGASPLPDNEAADKYIYEILVFTGHQRNAGTKSNVYFIVSGEDDETEVRNLADDKRPILQKGSVDVFVMSVPRSLGQLNYLRIWHDNSGAGKWSSWNCQYIVFRDVQTGYKYEFLLNKWLAVEHDDGMIDRLVPVAGKEQVTQFSHLFSTSSRRNLADGHLWFSVFLRPPRSRFTRVQRVCCCMAVLCLSMLSNAMYYERTSAKPASGGFKFGPLSLSPEQIGVGLISNFIIFPPTFLMIFFFRKSRPRNLRPSRIENALKHQRAEWKKANAAPPLAIDVKRHPRRSDAEAQHLQPRKKKFALPWWCIYFGWLLVIVSVGASMFFLWAYGISFGDERTSKWLSSLLIAFVSSVLVTQPLKVLLTAIVVSCLCKSMDYDEDDADEDEEDPRLANDEEYLHAGKTARRAAAYRPMDTDALEEARKEREKEVKMYAVLQEISAYFFFLWVIMILSYGNRDPNNFFLREALVNGFIKPGDQYVEFNKVNTEKKFWNWTYNALVPELFALPWYNGNDPLGLRLFLDDRNNLKIGYAVLRQVRIQPRNCKVPWIIETITPECAGYGSVANEDGTLYTKGWRTVNSTDTLVPPEYKYLTAAQLKGYPFWGQLDWYGGGGYVVPLVARAGRSGDLLKLFRRLKRLEQDGWIDRHTRAVFVEFGVYNAQINLFCAVTILAEFLPGGGVVPYYHIDPFRLLNYHTGFGFFHLAVEIIFIVFTIYFTVKELRAICREGREYFKQYWNIAELVSIVVSYTGIANQVYKLFVTAEILRIFTETEGTGYVKLQEAVLLNELFCYQLGLVMSISTLKFLKLLRFNKRIGVLSSTLRRCAEELQSYSVCLLVTFTAFVILFWLLFGRNVREFCSFASAFESSISMMLKKFDYEAMQAAQPLLAPVAFFAFSLATALILVNILLSIIIRSFDDVKKDVGMQGNEYEIMDFFIERVKLLTGCGKSKVRPMPSMYRDKKIPKDSVSSFPGKVDRLVDFINNFYFDNQMDFSGKEFLKKMNSDGSEAAQMETRKSKPVVANKSKIPKSVAGRFDDF</sequence>
<evidence type="ECO:0000256" key="10">
    <source>
        <dbReference type="ARBA" id="ARBA00022695"/>
    </source>
</evidence>
<evidence type="ECO:0000256" key="15">
    <source>
        <dbReference type="ARBA" id="ARBA00022932"/>
    </source>
</evidence>
<accession>A0AAV6UKY6</accession>
<feature type="transmembrane region" description="Helical" evidence="29">
    <location>
        <begin position="4487"/>
        <end position="4508"/>
    </location>
</feature>
<evidence type="ECO:0000256" key="17">
    <source>
        <dbReference type="ARBA" id="ARBA00023004"/>
    </source>
</evidence>
<dbReference type="GO" id="GO:0060170">
    <property type="term" value="C:ciliary membrane"/>
    <property type="evidence" value="ECO:0007669"/>
    <property type="project" value="UniProtKB-SubCell"/>
</dbReference>
<reference evidence="34 35" key="1">
    <citation type="journal article" date="2022" name="Nat. Ecol. Evol.">
        <title>A masculinizing supergene underlies an exaggerated male reproductive morph in a spider.</title>
        <authorList>
            <person name="Hendrickx F."/>
            <person name="De Corte Z."/>
            <person name="Sonet G."/>
            <person name="Van Belleghem S.M."/>
            <person name="Kostlbacher S."/>
            <person name="Vangestel C."/>
        </authorList>
    </citation>
    <scope>NUCLEOTIDE SEQUENCE [LARGE SCALE GENOMIC DNA]</scope>
    <source>
        <strain evidence="34">W744_W776</strain>
    </source>
</reference>
<dbReference type="GO" id="GO:0008270">
    <property type="term" value="F:zinc ion binding"/>
    <property type="evidence" value="ECO:0007669"/>
    <property type="project" value="UniProtKB-KW"/>
</dbReference>
<dbReference type="Pfam" id="PF23250">
    <property type="entry name" value="zf_DPOE_2"/>
    <property type="match status" value="1"/>
</dbReference>
<feature type="transmembrane region" description="Helical" evidence="29">
    <location>
        <begin position="4962"/>
        <end position="4982"/>
    </location>
</feature>
<keyword evidence="14" id="KW-0862">Zinc</keyword>
<keyword evidence="19" id="KW-0969">Cilium</keyword>
<keyword evidence="15" id="KW-0239">DNA-directed DNA polymerase</keyword>
<keyword evidence="25" id="KW-0966">Cell projection</keyword>
<dbReference type="SUPFAM" id="SSF49299">
    <property type="entry name" value="PKD domain"/>
    <property type="match status" value="1"/>
</dbReference>
<dbReference type="EMBL" id="JAFNEN010000356">
    <property type="protein sequence ID" value="KAG8184887.1"/>
    <property type="molecule type" value="Genomic_DNA"/>
</dbReference>
<evidence type="ECO:0000313" key="34">
    <source>
        <dbReference type="EMBL" id="KAG8184887.1"/>
    </source>
</evidence>
<evidence type="ECO:0000256" key="24">
    <source>
        <dbReference type="ARBA" id="ARBA00023242"/>
    </source>
</evidence>
<dbReference type="InterPro" id="IPR006133">
    <property type="entry name" value="DNA-dir_DNA_pol_B_exonuc"/>
</dbReference>
<dbReference type="CDD" id="cd00146">
    <property type="entry name" value="PKD"/>
    <property type="match status" value="1"/>
</dbReference>
<dbReference type="InterPro" id="IPR002859">
    <property type="entry name" value="PKD/REJ-like"/>
</dbReference>
<evidence type="ECO:0000256" key="28">
    <source>
        <dbReference type="SAM" id="MobiDB-lite"/>
    </source>
</evidence>
<dbReference type="SUPFAM" id="SSF53098">
    <property type="entry name" value="Ribonuclease H-like"/>
    <property type="match status" value="1"/>
</dbReference>
<dbReference type="Pfam" id="PF20519">
    <property type="entry name" value="Polycystin_dom"/>
    <property type="match status" value="1"/>
</dbReference>
<dbReference type="InterPro" id="IPR001024">
    <property type="entry name" value="PLAT/LH2_dom"/>
</dbReference>
<dbReference type="Pfam" id="PF01825">
    <property type="entry name" value="GPS"/>
    <property type="match status" value="1"/>
</dbReference>
<dbReference type="PANTHER" id="PTHR10670:SF0">
    <property type="entry name" value="DNA POLYMERASE EPSILON CATALYTIC SUBUNIT A"/>
    <property type="match status" value="1"/>
</dbReference>
<dbReference type="InterPro" id="IPR046338">
    <property type="entry name" value="GAIN_dom_sf"/>
</dbReference>
<dbReference type="PROSITE" id="PS50221">
    <property type="entry name" value="GAIN_B"/>
    <property type="match status" value="1"/>
</dbReference>
<dbReference type="FunFam" id="2.60.60.20:FF:000022">
    <property type="entry name" value="Uncharacterized protein"/>
    <property type="match status" value="1"/>
</dbReference>
<dbReference type="InterPro" id="IPR013783">
    <property type="entry name" value="Ig-like_fold"/>
</dbReference>
<dbReference type="GO" id="GO:0006297">
    <property type="term" value="P:nucleotide-excision repair, DNA gap filling"/>
    <property type="evidence" value="ECO:0007669"/>
    <property type="project" value="TreeGrafter"/>
</dbReference>
<feature type="disulfide bond" evidence="26">
    <location>
        <begin position="4808"/>
        <end position="4821"/>
    </location>
</feature>
<dbReference type="Pfam" id="PF08016">
    <property type="entry name" value="PKD_channel"/>
    <property type="match status" value="1"/>
</dbReference>
<evidence type="ECO:0000256" key="23">
    <source>
        <dbReference type="ARBA" id="ARBA00023180"/>
    </source>
</evidence>
<dbReference type="Pfam" id="PF22634">
    <property type="entry name" value="POL2_thumb"/>
    <property type="match status" value="1"/>
</dbReference>
<gene>
    <name evidence="34" type="ORF">JTE90_016998</name>
</gene>
<evidence type="ECO:0000256" key="11">
    <source>
        <dbReference type="ARBA" id="ARBA00022705"/>
    </source>
</evidence>
<dbReference type="InterPro" id="IPR013122">
    <property type="entry name" value="PKD1_2_channel"/>
</dbReference>
<keyword evidence="9 29" id="KW-0812">Transmembrane</keyword>
<dbReference type="InterPro" id="IPR029703">
    <property type="entry name" value="POL2"/>
</dbReference>
<dbReference type="GO" id="GO:0045004">
    <property type="term" value="P:DNA replication proofreading"/>
    <property type="evidence" value="ECO:0007669"/>
    <property type="project" value="TreeGrafter"/>
</dbReference>
<feature type="domain" description="PLAT" evidence="31">
    <location>
        <begin position="4280"/>
        <end position="4399"/>
    </location>
</feature>
<dbReference type="InterPro" id="IPR042087">
    <property type="entry name" value="DNA_pol_B_thumb"/>
</dbReference>
<dbReference type="FunFam" id="1.10.287.70:FF:000086">
    <property type="entry name" value="Polycystic kidney disease 2"/>
    <property type="match status" value="1"/>
</dbReference>
<evidence type="ECO:0000259" key="32">
    <source>
        <dbReference type="PROSITE" id="PS50221"/>
    </source>
</evidence>
<keyword evidence="13" id="KW-0863">Zinc-finger</keyword>
<dbReference type="InterPro" id="IPR054475">
    <property type="entry name" value="Znf-DPOE"/>
</dbReference>
<dbReference type="InterPro" id="IPR012337">
    <property type="entry name" value="RNaseH-like_sf"/>
</dbReference>
<dbReference type="Gene3D" id="2.60.220.50">
    <property type="match status" value="1"/>
</dbReference>
<dbReference type="PRINTS" id="PR01433">
    <property type="entry name" value="POLYCYSTIN2"/>
</dbReference>
<dbReference type="GO" id="GO:0000278">
    <property type="term" value="P:mitotic cell cycle"/>
    <property type="evidence" value="ECO:0007669"/>
    <property type="project" value="TreeGrafter"/>
</dbReference>
<evidence type="ECO:0000259" key="30">
    <source>
        <dbReference type="PROSITE" id="PS50093"/>
    </source>
</evidence>
<dbReference type="Gene3D" id="3.90.1600.10">
    <property type="entry name" value="Palm domain of DNA polymerase"/>
    <property type="match status" value="1"/>
</dbReference>
<evidence type="ECO:0000256" key="27">
    <source>
        <dbReference type="PROSITE-ProRule" id="PRU00152"/>
    </source>
</evidence>
<keyword evidence="18" id="KW-0411">Iron-sulfur</keyword>
<dbReference type="GO" id="GO:0003887">
    <property type="term" value="F:DNA-directed DNA polymerase activity"/>
    <property type="evidence" value="ECO:0007669"/>
    <property type="project" value="UniProtKB-KW"/>
</dbReference>
<keyword evidence="20" id="KW-0238">DNA-binding</keyword>
<comment type="subcellular location">
    <subcellularLocation>
        <location evidence="2">Cell projection</location>
        <location evidence="2">Cilium membrane</location>
        <topology evidence="2">Multi-pass membrane protein</topology>
    </subcellularLocation>
    <subcellularLocation>
        <location evidence="1">Nucleus</location>
    </subcellularLocation>
</comment>
<dbReference type="GO" id="GO:0003677">
    <property type="term" value="F:DNA binding"/>
    <property type="evidence" value="ECO:0007669"/>
    <property type="project" value="UniProtKB-KW"/>
</dbReference>
<dbReference type="InterPro" id="IPR036392">
    <property type="entry name" value="PLAT/LH2_dom_sf"/>
</dbReference>
<dbReference type="FunFam" id="1.10.132.60:FF:000002">
    <property type="entry name" value="DNA polymerase epsilon catalytic subunit"/>
    <property type="match status" value="1"/>
</dbReference>
<dbReference type="GO" id="GO:0006272">
    <property type="term" value="P:leading strand elongation"/>
    <property type="evidence" value="ECO:0007669"/>
    <property type="project" value="TreeGrafter"/>
</dbReference>
<keyword evidence="22" id="KW-1015">Disulfide bond</keyword>
<evidence type="ECO:0000256" key="18">
    <source>
        <dbReference type="ARBA" id="ARBA00023014"/>
    </source>
</evidence>
<dbReference type="CDD" id="cd05779">
    <property type="entry name" value="DNA_polB_epsilon_exo"/>
    <property type="match status" value="1"/>
</dbReference>
<evidence type="ECO:0000256" key="19">
    <source>
        <dbReference type="ARBA" id="ARBA00023069"/>
    </source>
</evidence>
<feature type="transmembrane region" description="Helical" evidence="29">
    <location>
        <begin position="5092"/>
        <end position="5114"/>
    </location>
</feature>
<protein>
    <recommendedName>
        <fullName evidence="5">DNA-directed DNA polymerase</fullName>
        <ecNumber evidence="5">2.7.7.7</ecNumber>
    </recommendedName>
</protein>
<organism evidence="34 35">
    <name type="scientific">Oedothorax gibbosus</name>
    <dbReference type="NCBI Taxonomy" id="931172"/>
    <lineage>
        <taxon>Eukaryota</taxon>
        <taxon>Metazoa</taxon>
        <taxon>Ecdysozoa</taxon>
        <taxon>Arthropoda</taxon>
        <taxon>Chelicerata</taxon>
        <taxon>Arachnida</taxon>
        <taxon>Araneae</taxon>
        <taxon>Araneomorphae</taxon>
        <taxon>Entelegynae</taxon>
        <taxon>Araneoidea</taxon>
        <taxon>Linyphiidae</taxon>
        <taxon>Erigoninae</taxon>
        <taxon>Oedothorax</taxon>
    </lineage>
</organism>
<comment type="similarity">
    <text evidence="3">Belongs to the DNA polymerase type-B family.</text>
</comment>
<dbReference type="Gene3D" id="3.30.342.10">
    <property type="entry name" value="DNA Polymerase, chain B, domain 1"/>
    <property type="match status" value="1"/>
</dbReference>
<dbReference type="InterPro" id="IPR000203">
    <property type="entry name" value="GPS"/>
</dbReference>
<keyword evidence="35" id="KW-1185">Reference proteome</keyword>